<dbReference type="EMBL" id="BDGG01000001">
    <property type="protein sequence ID" value="GAU88784.1"/>
    <property type="molecule type" value="Genomic_DNA"/>
</dbReference>
<comment type="caution">
    <text evidence="1">The sequence shown here is derived from an EMBL/GenBank/DDBJ whole genome shotgun (WGS) entry which is preliminary data.</text>
</comment>
<accession>A0A1D1UG91</accession>
<dbReference type="AlphaFoldDB" id="A0A1D1UG91"/>
<evidence type="ECO:0000313" key="2">
    <source>
        <dbReference type="Proteomes" id="UP000186922"/>
    </source>
</evidence>
<reference evidence="1 2" key="1">
    <citation type="journal article" date="2016" name="Nat. Commun.">
        <title>Extremotolerant tardigrade genome and improved radiotolerance of human cultured cells by tardigrade-unique protein.</title>
        <authorList>
            <person name="Hashimoto T."/>
            <person name="Horikawa D.D."/>
            <person name="Saito Y."/>
            <person name="Kuwahara H."/>
            <person name="Kozuka-Hata H."/>
            <person name="Shin-I T."/>
            <person name="Minakuchi Y."/>
            <person name="Ohishi K."/>
            <person name="Motoyama A."/>
            <person name="Aizu T."/>
            <person name="Enomoto A."/>
            <person name="Kondo K."/>
            <person name="Tanaka S."/>
            <person name="Hara Y."/>
            <person name="Koshikawa S."/>
            <person name="Sagara H."/>
            <person name="Miura T."/>
            <person name="Yokobori S."/>
            <person name="Miyagawa K."/>
            <person name="Suzuki Y."/>
            <person name="Kubo T."/>
            <person name="Oyama M."/>
            <person name="Kohara Y."/>
            <person name="Fujiyama A."/>
            <person name="Arakawa K."/>
            <person name="Katayama T."/>
            <person name="Toyoda A."/>
            <person name="Kunieda T."/>
        </authorList>
    </citation>
    <scope>NUCLEOTIDE SEQUENCE [LARGE SCALE GENOMIC DNA]</scope>
    <source>
        <strain evidence="1 2">YOKOZUNA-1</strain>
    </source>
</reference>
<dbReference type="Proteomes" id="UP000186922">
    <property type="component" value="Unassembled WGS sequence"/>
</dbReference>
<sequence>MRSVYCEVFANQAHWLVLPAAQFVPANKMAGPPPLSSAQSISACRKVRSPLQSEVPLSAICRSLGRVGETPLPHLKIFALIK</sequence>
<gene>
    <name evidence="1" type="primary">RvY_01419-1</name>
    <name evidence="1" type="synonym">RvY_01419.1</name>
    <name evidence="1" type="ORF">RvY_01419</name>
</gene>
<evidence type="ECO:0000313" key="1">
    <source>
        <dbReference type="EMBL" id="GAU88784.1"/>
    </source>
</evidence>
<keyword evidence="2" id="KW-1185">Reference proteome</keyword>
<organism evidence="1 2">
    <name type="scientific">Ramazzottius varieornatus</name>
    <name type="common">Water bear</name>
    <name type="synonym">Tardigrade</name>
    <dbReference type="NCBI Taxonomy" id="947166"/>
    <lineage>
        <taxon>Eukaryota</taxon>
        <taxon>Metazoa</taxon>
        <taxon>Ecdysozoa</taxon>
        <taxon>Tardigrada</taxon>
        <taxon>Eutardigrada</taxon>
        <taxon>Parachela</taxon>
        <taxon>Hypsibioidea</taxon>
        <taxon>Ramazzottiidae</taxon>
        <taxon>Ramazzottius</taxon>
    </lineage>
</organism>
<name>A0A1D1UG91_RAMVA</name>
<protein>
    <submittedName>
        <fullName evidence="1">Uncharacterized protein</fullName>
    </submittedName>
</protein>
<proteinExistence type="predicted"/>